<sequence>MIAAIALGSNLSSTFGGREATLHIAVERLGAVGKVTAVSAFYDTEPVGYTDQPRFLNGAVLLETDLSPAELMRTLLGIELGMGRQREGVPAKGPRVIDLDLLFVGDLVVQSAELTLPHPAMHERAFVLEPLAGIAPHWKHPILGLTVVEMLSRLENS</sequence>
<evidence type="ECO:0000313" key="15">
    <source>
        <dbReference type="Proteomes" id="UP000000343"/>
    </source>
</evidence>
<evidence type="ECO:0000256" key="8">
    <source>
        <dbReference type="ARBA" id="ARBA00022840"/>
    </source>
</evidence>
<evidence type="ECO:0000256" key="9">
    <source>
        <dbReference type="ARBA" id="ARBA00022909"/>
    </source>
</evidence>
<keyword evidence="5 14" id="KW-0808">Transferase</keyword>
<dbReference type="eggNOG" id="COG0801">
    <property type="taxonomic scope" value="Bacteria"/>
</dbReference>
<keyword evidence="6" id="KW-0547">Nucleotide-binding</keyword>
<evidence type="ECO:0000256" key="1">
    <source>
        <dbReference type="ARBA" id="ARBA00005051"/>
    </source>
</evidence>
<dbReference type="OrthoDB" id="9808041at2"/>
<dbReference type="GO" id="GO:0046656">
    <property type="term" value="P:folic acid biosynthetic process"/>
    <property type="evidence" value="ECO:0007669"/>
    <property type="project" value="UniProtKB-KW"/>
</dbReference>
<evidence type="ECO:0000256" key="4">
    <source>
        <dbReference type="ARBA" id="ARBA00016218"/>
    </source>
</evidence>
<evidence type="ECO:0000256" key="12">
    <source>
        <dbReference type="ARBA" id="ARBA00033413"/>
    </source>
</evidence>
<dbReference type="CDD" id="cd00483">
    <property type="entry name" value="HPPK"/>
    <property type="match status" value="1"/>
</dbReference>
<dbReference type="PaxDb" id="1198114-AciX9_3715"/>
<dbReference type="RefSeq" id="WP_013582025.1">
    <property type="nucleotide sequence ID" value="NC_015064.1"/>
</dbReference>
<dbReference type="STRING" id="1198114.AciX9_3715"/>
<dbReference type="EC" id="2.7.6.3" evidence="3"/>
<comment type="pathway">
    <text evidence="1">Cofactor biosynthesis; tetrahydrofolate biosynthesis; 2-amino-4-hydroxy-6-hydroxymethyl-7,8-dihydropteridine diphosphate from 7,8-dihydroneopterin triphosphate: step 4/4.</text>
</comment>
<keyword evidence="7 14" id="KW-0418">Kinase</keyword>
<dbReference type="AlphaFoldDB" id="E8WVV7"/>
<organism evidence="15">
    <name type="scientific">Granulicella tundricola (strain ATCC BAA-1859 / DSM 23138 / MP5ACTX9)</name>
    <dbReference type="NCBI Taxonomy" id="1198114"/>
    <lineage>
        <taxon>Bacteria</taxon>
        <taxon>Pseudomonadati</taxon>
        <taxon>Acidobacteriota</taxon>
        <taxon>Terriglobia</taxon>
        <taxon>Terriglobales</taxon>
        <taxon>Acidobacteriaceae</taxon>
        <taxon>Granulicella</taxon>
    </lineage>
</organism>
<dbReference type="GO" id="GO:0046654">
    <property type="term" value="P:tetrahydrofolate biosynthetic process"/>
    <property type="evidence" value="ECO:0007669"/>
    <property type="project" value="UniProtKB-UniPathway"/>
</dbReference>
<name>E8WVV7_GRATM</name>
<dbReference type="PANTHER" id="PTHR43071">
    <property type="entry name" value="2-AMINO-4-HYDROXY-6-HYDROXYMETHYLDIHYDROPTERIDINE PYROPHOSPHOKINASE"/>
    <property type="match status" value="1"/>
</dbReference>
<reference evidence="15" key="1">
    <citation type="submission" date="2011-01" db="EMBL/GenBank/DDBJ databases">
        <title>Complete sequence of chromosome of Acidobacterium sp. MP5ACTX9.</title>
        <authorList>
            <consortium name="US DOE Joint Genome Institute"/>
            <person name="Lucas S."/>
            <person name="Copeland A."/>
            <person name="Lapidus A."/>
            <person name="Cheng J.-F."/>
            <person name="Goodwin L."/>
            <person name="Pitluck S."/>
            <person name="Teshima H."/>
            <person name="Detter J.C."/>
            <person name="Han C."/>
            <person name="Tapia R."/>
            <person name="Land M."/>
            <person name="Hauser L."/>
            <person name="Kyrpides N."/>
            <person name="Ivanova N."/>
            <person name="Ovchinnikova G."/>
            <person name="Pagani I."/>
            <person name="Rawat S.R."/>
            <person name="Mannisto M."/>
            <person name="Haggblom M.M."/>
            <person name="Woyke T."/>
        </authorList>
    </citation>
    <scope>NUCLEOTIDE SEQUENCE [LARGE SCALE GENOMIC DNA]</scope>
    <source>
        <strain evidence="15">MP5ACTX9</strain>
    </source>
</reference>
<keyword evidence="15" id="KW-1185">Reference proteome</keyword>
<dbReference type="InterPro" id="IPR000550">
    <property type="entry name" value="Hppk"/>
</dbReference>
<dbReference type="GO" id="GO:0003848">
    <property type="term" value="F:2-amino-4-hydroxy-6-hydroxymethyldihydropteridine diphosphokinase activity"/>
    <property type="evidence" value="ECO:0007669"/>
    <property type="project" value="UniProtKB-EC"/>
</dbReference>
<evidence type="ECO:0000259" key="13">
    <source>
        <dbReference type="Pfam" id="PF01288"/>
    </source>
</evidence>
<keyword evidence="8" id="KW-0067">ATP-binding</keyword>
<dbReference type="PANTHER" id="PTHR43071:SF1">
    <property type="entry name" value="2-AMINO-4-HYDROXY-6-HYDROXYMETHYLDIHYDROPTERIDINE PYROPHOSPHOKINASE"/>
    <property type="match status" value="1"/>
</dbReference>
<dbReference type="EMBL" id="CP002480">
    <property type="protein sequence ID" value="ADW70716.1"/>
    <property type="molecule type" value="Genomic_DNA"/>
</dbReference>
<evidence type="ECO:0000256" key="3">
    <source>
        <dbReference type="ARBA" id="ARBA00013253"/>
    </source>
</evidence>
<dbReference type="SUPFAM" id="SSF55083">
    <property type="entry name" value="6-hydroxymethyl-7,8-dihydropterin pyrophosphokinase, HPPK"/>
    <property type="match status" value="1"/>
</dbReference>
<keyword evidence="9" id="KW-0289">Folate biosynthesis</keyword>
<feature type="domain" description="7,8-dihydro-6-hydroxymethylpterin-pyrophosphokinase" evidence="13">
    <location>
        <begin position="5"/>
        <end position="136"/>
    </location>
</feature>
<dbReference type="NCBIfam" id="TIGR01498">
    <property type="entry name" value="folK"/>
    <property type="match status" value="1"/>
</dbReference>
<evidence type="ECO:0000256" key="6">
    <source>
        <dbReference type="ARBA" id="ARBA00022741"/>
    </source>
</evidence>
<dbReference type="InterPro" id="IPR035907">
    <property type="entry name" value="Hppk_sf"/>
</dbReference>
<dbReference type="UniPathway" id="UPA00077">
    <property type="reaction ID" value="UER00155"/>
</dbReference>
<dbReference type="Pfam" id="PF01288">
    <property type="entry name" value="HPPK"/>
    <property type="match status" value="1"/>
</dbReference>
<dbReference type="Gene3D" id="3.30.70.560">
    <property type="entry name" value="7,8-Dihydro-6-hydroxymethylpterin-pyrophosphokinase HPPK"/>
    <property type="match status" value="1"/>
</dbReference>
<evidence type="ECO:0000256" key="5">
    <source>
        <dbReference type="ARBA" id="ARBA00022679"/>
    </source>
</evidence>
<dbReference type="Proteomes" id="UP000000343">
    <property type="component" value="Chromosome"/>
</dbReference>
<evidence type="ECO:0000256" key="10">
    <source>
        <dbReference type="ARBA" id="ARBA00029409"/>
    </source>
</evidence>
<evidence type="ECO:0000313" key="14">
    <source>
        <dbReference type="EMBL" id="ADW70716.1"/>
    </source>
</evidence>
<protein>
    <recommendedName>
        <fullName evidence="4">2-amino-4-hydroxy-6-hydroxymethyldihydropteridine pyrophosphokinase</fullName>
        <ecNumber evidence="3">2.7.6.3</ecNumber>
    </recommendedName>
    <alternativeName>
        <fullName evidence="11">6-hydroxymethyl-7,8-dihydropterin pyrophosphokinase</fullName>
    </alternativeName>
    <alternativeName>
        <fullName evidence="12">7,8-dihydro-6-hydroxymethylpterin-pyrophosphokinase</fullName>
    </alternativeName>
</protein>
<comment type="similarity">
    <text evidence="2">Belongs to the HPPK family.</text>
</comment>
<evidence type="ECO:0000256" key="2">
    <source>
        <dbReference type="ARBA" id="ARBA00005810"/>
    </source>
</evidence>
<evidence type="ECO:0000256" key="7">
    <source>
        <dbReference type="ARBA" id="ARBA00022777"/>
    </source>
</evidence>
<dbReference type="HOGENOM" id="CLU_097916_1_2_0"/>
<dbReference type="KEGG" id="acm:AciX9_3715"/>
<proteinExistence type="inferred from homology"/>
<dbReference type="GO" id="GO:0016301">
    <property type="term" value="F:kinase activity"/>
    <property type="evidence" value="ECO:0007669"/>
    <property type="project" value="UniProtKB-KW"/>
</dbReference>
<comment type="function">
    <text evidence="10">Catalyzes the transfer of pyrophosphate from adenosine triphosphate (ATP) to 6-hydroxymethyl-7,8-dihydropterin, an enzymatic step in folate biosynthesis pathway.</text>
</comment>
<dbReference type="GO" id="GO:0005524">
    <property type="term" value="F:ATP binding"/>
    <property type="evidence" value="ECO:0007669"/>
    <property type="project" value="UniProtKB-KW"/>
</dbReference>
<evidence type="ECO:0000256" key="11">
    <source>
        <dbReference type="ARBA" id="ARBA00029766"/>
    </source>
</evidence>
<gene>
    <name evidence="14" type="ordered locus">AciX9_3715</name>
</gene>
<accession>E8WVV7</accession>